<evidence type="ECO:0000313" key="2">
    <source>
        <dbReference type="Proteomes" id="UP000515789"/>
    </source>
</evidence>
<dbReference type="GeneID" id="75054050"/>
<evidence type="ECO:0008006" key="3">
    <source>
        <dbReference type="Google" id="ProtNLM"/>
    </source>
</evidence>
<proteinExistence type="predicted"/>
<name>A0A7G5N0V7_9FIRM</name>
<dbReference type="GO" id="GO:0006355">
    <property type="term" value="P:regulation of DNA-templated transcription"/>
    <property type="evidence" value="ECO:0007669"/>
    <property type="project" value="InterPro"/>
</dbReference>
<evidence type="ECO:0000313" key="1">
    <source>
        <dbReference type="EMBL" id="QMW80500.1"/>
    </source>
</evidence>
<accession>A0A7G5N0V7</accession>
<dbReference type="RefSeq" id="WP_018597671.1">
    <property type="nucleotide sequence ID" value="NZ_AP031416.1"/>
</dbReference>
<protein>
    <recommendedName>
        <fullName evidence="3">TraY domain-containing protein</fullName>
    </recommendedName>
</protein>
<dbReference type="SUPFAM" id="SSF47598">
    <property type="entry name" value="Ribbon-helix-helix"/>
    <property type="match status" value="1"/>
</dbReference>
<dbReference type="Proteomes" id="UP000515789">
    <property type="component" value="Chromosome"/>
</dbReference>
<dbReference type="InterPro" id="IPR010985">
    <property type="entry name" value="Ribbon_hlx_hlx"/>
</dbReference>
<reference evidence="1 2" key="1">
    <citation type="submission" date="2019-04" db="EMBL/GenBank/DDBJ databases">
        <authorList>
            <person name="Schori C."/>
            <person name="Ahrens C."/>
        </authorList>
    </citation>
    <scope>NUCLEOTIDE SEQUENCE [LARGE SCALE GENOMIC DNA]</scope>
    <source>
        <strain evidence="1 2">DSM 2950</strain>
    </source>
</reference>
<dbReference type="EMBL" id="CP039126">
    <property type="protein sequence ID" value="QMW80500.1"/>
    <property type="molecule type" value="Genomic_DNA"/>
</dbReference>
<organism evidence="1 2">
    <name type="scientific">Blautia producta</name>
    <dbReference type="NCBI Taxonomy" id="33035"/>
    <lineage>
        <taxon>Bacteria</taxon>
        <taxon>Bacillati</taxon>
        <taxon>Bacillota</taxon>
        <taxon>Clostridia</taxon>
        <taxon>Lachnospirales</taxon>
        <taxon>Lachnospiraceae</taxon>
        <taxon>Blautia</taxon>
    </lineage>
</organism>
<dbReference type="AlphaFoldDB" id="A0A7G5N0V7"/>
<gene>
    <name evidence="1" type="ORF">E5259_24525</name>
</gene>
<sequence length="69" mass="7888">MPSNKPKIVIRTDESIIEKFEYIAKIDNRSMSNLGEKLILDYISKFEKDNGTINIKTVNMGDNHGTINM</sequence>